<dbReference type="Pfam" id="PF25087">
    <property type="entry name" value="GMPPB_C"/>
    <property type="match status" value="1"/>
</dbReference>
<dbReference type="InterPro" id="IPR005835">
    <property type="entry name" value="NTP_transferase_dom"/>
</dbReference>
<evidence type="ECO:0000313" key="4">
    <source>
        <dbReference type="EMBL" id="GAA2055907.1"/>
    </source>
</evidence>
<dbReference type="CDD" id="cd04181">
    <property type="entry name" value="NTP_transferase"/>
    <property type="match status" value="1"/>
</dbReference>
<name>A0ABP5GUT1_9ACTN</name>
<dbReference type="InterPro" id="IPR029044">
    <property type="entry name" value="Nucleotide-diphossugar_trans"/>
</dbReference>
<evidence type="ECO:0000259" key="3">
    <source>
        <dbReference type="Pfam" id="PF25087"/>
    </source>
</evidence>
<proteinExistence type="inferred from homology"/>
<keyword evidence="5" id="KW-1185">Reference proteome</keyword>
<evidence type="ECO:0000313" key="5">
    <source>
        <dbReference type="Proteomes" id="UP001500751"/>
    </source>
</evidence>
<dbReference type="Proteomes" id="UP001500751">
    <property type="component" value="Unassembled WGS sequence"/>
</dbReference>
<dbReference type="Gene3D" id="3.90.550.10">
    <property type="entry name" value="Spore Coat Polysaccharide Biosynthesis Protein SpsA, Chain A"/>
    <property type="match status" value="1"/>
</dbReference>
<dbReference type="InterPro" id="IPR056729">
    <property type="entry name" value="GMPPB_C"/>
</dbReference>
<dbReference type="Pfam" id="PF00483">
    <property type="entry name" value="NTP_transferase"/>
    <property type="match status" value="1"/>
</dbReference>
<feature type="domain" description="Mannose-1-phosphate guanyltransferase C-terminal" evidence="3">
    <location>
        <begin position="257"/>
        <end position="359"/>
    </location>
</feature>
<evidence type="ECO:0000256" key="1">
    <source>
        <dbReference type="ARBA" id="ARBA00007274"/>
    </source>
</evidence>
<dbReference type="EMBL" id="BAAAQN010000063">
    <property type="protein sequence ID" value="GAA2055907.1"/>
    <property type="molecule type" value="Genomic_DNA"/>
</dbReference>
<organism evidence="4 5">
    <name type="scientific">Catenulispora yoronensis</name>
    <dbReference type="NCBI Taxonomy" id="450799"/>
    <lineage>
        <taxon>Bacteria</taxon>
        <taxon>Bacillati</taxon>
        <taxon>Actinomycetota</taxon>
        <taxon>Actinomycetes</taxon>
        <taxon>Catenulisporales</taxon>
        <taxon>Catenulisporaceae</taxon>
        <taxon>Catenulispora</taxon>
    </lineage>
</organism>
<reference evidence="5" key="1">
    <citation type="journal article" date="2019" name="Int. J. Syst. Evol. Microbiol.">
        <title>The Global Catalogue of Microorganisms (GCM) 10K type strain sequencing project: providing services to taxonomists for standard genome sequencing and annotation.</title>
        <authorList>
            <consortium name="The Broad Institute Genomics Platform"/>
            <consortium name="The Broad Institute Genome Sequencing Center for Infectious Disease"/>
            <person name="Wu L."/>
            <person name="Ma J."/>
        </authorList>
    </citation>
    <scope>NUCLEOTIDE SEQUENCE [LARGE SCALE GENOMIC DNA]</scope>
    <source>
        <strain evidence="5">JCM 16014</strain>
    </source>
</reference>
<dbReference type="Gene3D" id="2.160.10.10">
    <property type="entry name" value="Hexapeptide repeat proteins"/>
    <property type="match status" value="1"/>
</dbReference>
<sequence>MTEAILLVGGKGTRLRPLTVRTPKPMLPVAGVPFLTHQLVRAKDAGVHRVVFATAYRAEVFEEYFGDGAELGLELEYVTEEVPLDTAGAIRNVADKLTSAPDEPVLVFNGDILSGVDIRALVDAHRARGADVTLHLSRVTDPRPFGLVPTDAQGWVTAFLEKPQRPEDIVTDQINAGCYVFQRSRIDEIPTGRRVSVERETFPGLLASGAKVLGVVEQSYWLDLGTPTAFAKGSADLVMGRVTSSAVPGPEAREYPEALVLAGAEIAPDAVVDAGTTVGSGAVVRAGARVSASVVDSGAVIGAGARVSGSIVGAGAQVGAGTVLDGVVVGDGAVIGAENELLAGARVWCGAVVPDKAIRFSSDE</sequence>
<dbReference type="PANTHER" id="PTHR22572">
    <property type="entry name" value="SUGAR-1-PHOSPHATE GUANYL TRANSFERASE"/>
    <property type="match status" value="1"/>
</dbReference>
<dbReference type="RefSeq" id="WP_344670562.1">
    <property type="nucleotide sequence ID" value="NZ_BAAAQN010000063.1"/>
</dbReference>
<accession>A0ABP5GUT1</accession>
<comment type="similarity">
    <text evidence="1">Belongs to the transferase hexapeptide repeat family.</text>
</comment>
<dbReference type="SUPFAM" id="SSF53448">
    <property type="entry name" value="Nucleotide-diphospho-sugar transferases"/>
    <property type="match status" value="1"/>
</dbReference>
<dbReference type="InterPro" id="IPR050486">
    <property type="entry name" value="Mannose-1P_guanyltransferase"/>
</dbReference>
<protein>
    <submittedName>
        <fullName evidence="4">NDP-sugar synthase</fullName>
    </submittedName>
</protein>
<feature type="domain" description="Nucleotidyl transferase" evidence="2">
    <location>
        <begin position="4"/>
        <end position="236"/>
    </location>
</feature>
<comment type="caution">
    <text evidence="4">The sequence shown here is derived from an EMBL/GenBank/DDBJ whole genome shotgun (WGS) entry which is preliminary data.</text>
</comment>
<gene>
    <name evidence="4" type="ORF">GCM10009839_76030</name>
</gene>
<evidence type="ECO:0000259" key="2">
    <source>
        <dbReference type="Pfam" id="PF00483"/>
    </source>
</evidence>